<reference evidence="3 4" key="1">
    <citation type="submission" date="2023-04" db="EMBL/GenBank/DDBJ databases">
        <title>Marinobulbifer ophiurae gen. nov., sp. Nov., isolate from tissue of brittle star Ophioplocus japonicus.</title>
        <authorList>
            <person name="Kawano K."/>
            <person name="Sawayama S."/>
            <person name="Nakagawa S."/>
        </authorList>
    </citation>
    <scope>NUCLEOTIDE SEQUENCE [LARGE SCALE GENOMIC DNA]</scope>
    <source>
        <strain evidence="3 4">NKW57</strain>
    </source>
</reference>
<feature type="compositionally biased region" description="Basic and acidic residues" evidence="1">
    <location>
        <begin position="112"/>
        <end position="126"/>
    </location>
</feature>
<keyword evidence="2" id="KW-0732">Signal</keyword>
<name>A0ABQ6LUJ6_9GAMM</name>
<evidence type="ECO:0000256" key="2">
    <source>
        <dbReference type="SAM" id="SignalP"/>
    </source>
</evidence>
<accession>A0ABQ6LUJ6</accession>
<dbReference type="EMBL" id="BSYJ01000001">
    <property type="protein sequence ID" value="GMG85758.1"/>
    <property type="molecule type" value="Genomic_DNA"/>
</dbReference>
<feature type="signal peptide" evidence="2">
    <location>
        <begin position="1"/>
        <end position="18"/>
    </location>
</feature>
<proteinExistence type="predicted"/>
<dbReference type="PROSITE" id="PS51257">
    <property type="entry name" value="PROKAR_LIPOPROTEIN"/>
    <property type="match status" value="1"/>
</dbReference>
<evidence type="ECO:0000313" key="3">
    <source>
        <dbReference type="EMBL" id="GMG85758.1"/>
    </source>
</evidence>
<evidence type="ECO:0000313" key="4">
    <source>
        <dbReference type="Proteomes" id="UP001224392"/>
    </source>
</evidence>
<organism evidence="3 4">
    <name type="scientific">Biformimicrobium ophioploci</name>
    <dbReference type="NCBI Taxonomy" id="3036711"/>
    <lineage>
        <taxon>Bacteria</taxon>
        <taxon>Pseudomonadati</taxon>
        <taxon>Pseudomonadota</taxon>
        <taxon>Gammaproteobacteria</taxon>
        <taxon>Cellvibrionales</taxon>
        <taxon>Microbulbiferaceae</taxon>
        <taxon>Biformimicrobium</taxon>
    </lineage>
</organism>
<feature type="compositionally biased region" description="Polar residues" evidence="1">
    <location>
        <begin position="55"/>
        <end position="66"/>
    </location>
</feature>
<protein>
    <submittedName>
        <fullName evidence="3">Uncharacterized protein</fullName>
    </submittedName>
</protein>
<dbReference type="RefSeq" id="WP_285762288.1">
    <property type="nucleotide sequence ID" value="NZ_BSYJ01000001.1"/>
</dbReference>
<comment type="caution">
    <text evidence="3">The sequence shown here is derived from an EMBL/GenBank/DDBJ whole genome shotgun (WGS) entry which is preliminary data.</text>
</comment>
<feature type="region of interest" description="Disordered" evidence="1">
    <location>
        <begin position="19"/>
        <end position="126"/>
    </location>
</feature>
<dbReference type="Proteomes" id="UP001224392">
    <property type="component" value="Unassembled WGS sequence"/>
</dbReference>
<sequence length="126" mass="13107">MRKCGILLFALVAGLLVACGGPKEDPKDKPPAPQTEETEKESSDGTVDALKSAGEPSSSGGDTATGISEVPKVKPAYPEERSSTPETPEATQMPEQSPEKQKPGEPPSGNKDGSESDEKDSEPGKQ</sequence>
<evidence type="ECO:0000256" key="1">
    <source>
        <dbReference type="SAM" id="MobiDB-lite"/>
    </source>
</evidence>
<keyword evidence="4" id="KW-1185">Reference proteome</keyword>
<feature type="chain" id="PRO_5045084813" evidence="2">
    <location>
        <begin position="19"/>
        <end position="126"/>
    </location>
</feature>
<gene>
    <name evidence="3" type="ORF">MNKW57_00790</name>
</gene>